<feature type="compositionally biased region" description="Low complexity" evidence="2">
    <location>
        <begin position="178"/>
        <end position="200"/>
    </location>
</feature>
<sequence length="1345" mass="151264">MKVVVRARNQFSTCVYTYETSTREWTETASAAAAAADVQRGETLAAAAAGHTDSYVDWSGRAGCVIVDDARVEFARYSLLLSLSFLSSCCDVSRLSATVLHMPPVVSSQRSPFQWWWCCSTSAAFVAVLLPVLLTQWPSSFVRVVPLLLAYALMPPDRVAVGGPGGSRVRETKKALLGRTRPATSATSRSPASTAAGSSTVVPNVVKGTVSKITEKFQAQPPPPPQRTTRIPKPLQRAPDRGSAPAVVKLQPPPLPPMPPPVVKYEIKRRQEKLLSELHRRRDGQPADRAAASFSHRLPVGGGAAADSAVSSDCGSSSDSEKSVCCGSGGGGSNDKPDDKPGSPHSSGYESVEETISAARTAVPYSWVFGAPEPSLHDSGFGETSQQTLSTSSSASSDGCCEGDDDDDDEDDVPAAPEDRLERLVTFASATSCPALTRAKLLDQDDDEDVSEAVIRRHFGGGNDGSKTIASMTGGYLSPIPECSSTEPNSVETVEDYTDCEKIFFRANVLQTLESQRDEKLSDIFTQLQARCRGYLARKDYAKRKVNDIAVRCIQRNVKKFMVVRDWPWWRLLVRITPLLNVHRTEYELKQKSDELEQLRNKVDKLEQERSQLKMDNDRLEQRLAETTADLAEEHSTVTMVSERLQFESAERQRLEKELQETQTVKTRLAETNEQLEMQLLCMRSTDPSLMSSSSSVAGTMSDDDSAVANSDKGDQYYRRRYERVCRELEYAKKRLQQQHNDDMEQLLAMKKQLEKKLAGVYEDVEEQRQIVAQWKRKVNKLNSESNDLKLMLEESNSRNNLLEKKQKKFDTELHSLQEELKKEKAQREKITREKDMAMSDKFSMEQTLSSVKLELELKEQKVVGLNRELQELTFSGNTEEEVAALKRSKHQLESKLKDQEEELDDLAGQVQLLEQVKTRLEMGLEQERKEHRRELAQREQENEETRCSAAKKIKALECEIENEHEERTALIRERHDLERRLVDSEDRERCRSMNDQESISRLRRDMKKLKALLRDAQTVQEQRTDSQANRIAMRQLRNQLEDAESARDSALKARTLAETDLAEVTASLDEALAAKRTAEERAASLARDKNHLQSQLDENEEELAEVLKKYRGTVQQLSAEQTVQQEQASRIAELDTDRANLQERLAELTFRLDNMETHGDPAGSLNLKRLQLRVTELESKLQLELTTRTRLEVQIARLKETVERLETERETAQCKENAAQEAVRKMQRSLREARESMAERDSRESADVNRKRALEKRAEQAESEVSTVKSDLALALQRIDDLQAAMTGDLDDDDDDEFRSSSDDDDDDDGGDGDSDDSVTTFLASQGARNTTILQQQKNVDPNN</sequence>
<keyword evidence="3" id="KW-1133">Transmembrane helix</keyword>
<keyword evidence="5" id="KW-1185">Reference proteome</keyword>
<dbReference type="GO" id="GO:0005737">
    <property type="term" value="C:cytoplasm"/>
    <property type="evidence" value="ECO:0007669"/>
    <property type="project" value="TreeGrafter"/>
</dbReference>
<dbReference type="SUPFAM" id="SSF52540">
    <property type="entry name" value="P-loop containing nucleoside triphosphate hydrolases"/>
    <property type="match status" value="1"/>
</dbReference>
<feature type="compositionally biased region" description="Polar residues" evidence="2">
    <location>
        <begin position="1320"/>
        <end position="1345"/>
    </location>
</feature>
<evidence type="ECO:0000313" key="4">
    <source>
        <dbReference type="EMBL" id="KAF0770844.1"/>
    </source>
</evidence>
<feature type="compositionally biased region" description="Basic and acidic residues" evidence="2">
    <location>
        <begin position="1205"/>
        <end position="1214"/>
    </location>
</feature>
<feature type="compositionally biased region" description="Acidic residues" evidence="2">
    <location>
        <begin position="401"/>
        <end position="413"/>
    </location>
</feature>
<feature type="compositionally biased region" description="Low complexity" evidence="2">
    <location>
        <begin position="687"/>
        <end position="701"/>
    </location>
</feature>
<evidence type="ECO:0000256" key="2">
    <source>
        <dbReference type="SAM" id="MobiDB-lite"/>
    </source>
</evidence>
<evidence type="ECO:0000256" key="1">
    <source>
        <dbReference type="SAM" id="Coils"/>
    </source>
</evidence>
<keyword evidence="3" id="KW-0812">Transmembrane</keyword>
<feature type="region of interest" description="Disordered" evidence="2">
    <location>
        <begin position="378"/>
        <end position="415"/>
    </location>
</feature>
<dbReference type="PROSITE" id="PS50096">
    <property type="entry name" value="IQ"/>
    <property type="match status" value="1"/>
</dbReference>
<dbReference type="PANTHER" id="PTHR45615">
    <property type="entry name" value="MYOSIN HEAVY CHAIN, NON-MUSCLE"/>
    <property type="match status" value="1"/>
</dbReference>
<keyword evidence="1" id="KW-0175">Coiled coil</keyword>
<dbReference type="InterPro" id="IPR027417">
    <property type="entry name" value="P-loop_NTPase"/>
</dbReference>
<feature type="compositionally biased region" description="Low complexity" evidence="2">
    <location>
        <begin position="305"/>
        <end position="326"/>
    </location>
</feature>
<feature type="region of interest" description="Disordered" evidence="2">
    <location>
        <begin position="174"/>
        <end position="200"/>
    </location>
</feature>
<evidence type="ECO:0000313" key="5">
    <source>
        <dbReference type="Proteomes" id="UP000478052"/>
    </source>
</evidence>
<feature type="compositionally biased region" description="Acidic residues" evidence="2">
    <location>
        <begin position="1290"/>
        <end position="1318"/>
    </location>
</feature>
<dbReference type="OrthoDB" id="2914378at2759"/>
<dbReference type="Pfam" id="PF00612">
    <property type="entry name" value="IQ"/>
    <property type="match status" value="1"/>
</dbReference>
<reference evidence="4 5" key="1">
    <citation type="submission" date="2019-08" db="EMBL/GenBank/DDBJ databases">
        <title>Whole genome of Aphis craccivora.</title>
        <authorList>
            <person name="Voronova N.V."/>
            <person name="Shulinski R.S."/>
            <person name="Bandarenka Y.V."/>
            <person name="Zhorov D.G."/>
            <person name="Warner D."/>
        </authorList>
    </citation>
    <scope>NUCLEOTIDE SEQUENCE [LARGE SCALE GENOMIC DNA]</scope>
    <source>
        <strain evidence="4">180601</strain>
        <tissue evidence="4">Whole Body</tissue>
    </source>
</reference>
<feature type="coiled-coil region" evidence="1">
    <location>
        <begin position="582"/>
        <end position="679"/>
    </location>
</feature>
<accession>A0A6G0ZIT1</accession>
<gene>
    <name evidence="4" type="ORF">FWK35_00008817</name>
</gene>
<organism evidence="4 5">
    <name type="scientific">Aphis craccivora</name>
    <name type="common">Cowpea aphid</name>
    <dbReference type="NCBI Taxonomy" id="307492"/>
    <lineage>
        <taxon>Eukaryota</taxon>
        <taxon>Metazoa</taxon>
        <taxon>Ecdysozoa</taxon>
        <taxon>Arthropoda</taxon>
        <taxon>Hexapoda</taxon>
        <taxon>Insecta</taxon>
        <taxon>Pterygota</taxon>
        <taxon>Neoptera</taxon>
        <taxon>Paraneoptera</taxon>
        <taxon>Hemiptera</taxon>
        <taxon>Sternorrhyncha</taxon>
        <taxon>Aphidomorpha</taxon>
        <taxon>Aphidoidea</taxon>
        <taxon>Aphididae</taxon>
        <taxon>Aphidini</taxon>
        <taxon>Aphis</taxon>
        <taxon>Aphis</taxon>
    </lineage>
</organism>
<dbReference type="EMBL" id="VUJU01000379">
    <property type="protein sequence ID" value="KAF0770844.1"/>
    <property type="molecule type" value="Genomic_DNA"/>
</dbReference>
<feature type="region of interest" description="Disordered" evidence="2">
    <location>
        <begin position="215"/>
        <end position="262"/>
    </location>
</feature>
<dbReference type="PANTHER" id="PTHR45615:SF36">
    <property type="entry name" value="MYOSIN HEAVY CHAIN-LIKE, ISOFORM B-RELATED"/>
    <property type="match status" value="1"/>
</dbReference>
<feature type="region of interest" description="Disordered" evidence="2">
    <location>
        <begin position="687"/>
        <end position="712"/>
    </location>
</feature>
<feature type="region of interest" description="Disordered" evidence="2">
    <location>
        <begin position="277"/>
        <end position="354"/>
    </location>
</feature>
<feature type="transmembrane region" description="Helical" evidence="3">
    <location>
        <begin position="115"/>
        <end position="134"/>
    </location>
</feature>
<dbReference type="Gene3D" id="1.20.5.340">
    <property type="match status" value="1"/>
</dbReference>
<dbReference type="GO" id="GO:0016460">
    <property type="term" value="C:myosin II complex"/>
    <property type="evidence" value="ECO:0007669"/>
    <property type="project" value="TreeGrafter"/>
</dbReference>
<dbReference type="GO" id="GO:0051015">
    <property type="term" value="F:actin filament binding"/>
    <property type="evidence" value="ECO:0007669"/>
    <property type="project" value="TreeGrafter"/>
</dbReference>
<name>A0A6G0ZIT1_APHCR</name>
<feature type="compositionally biased region" description="Basic and acidic residues" evidence="2">
    <location>
        <begin position="1230"/>
        <end position="1261"/>
    </location>
</feature>
<feature type="region of interest" description="Disordered" evidence="2">
    <location>
        <begin position="1286"/>
        <end position="1345"/>
    </location>
</feature>
<feature type="compositionally biased region" description="Low complexity" evidence="2">
    <location>
        <begin position="384"/>
        <end position="400"/>
    </location>
</feature>
<dbReference type="InterPro" id="IPR000048">
    <property type="entry name" value="IQ_motif_EF-hand-BS"/>
</dbReference>
<feature type="compositionally biased region" description="Basic and acidic residues" evidence="2">
    <location>
        <begin position="277"/>
        <end position="286"/>
    </location>
</feature>
<dbReference type="GO" id="GO:0031032">
    <property type="term" value="P:actomyosin structure organization"/>
    <property type="evidence" value="ECO:0007669"/>
    <property type="project" value="TreeGrafter"/>
</dbReference>
<proteinExistence type="predicted"/>
<comment type="caution">
    <text evidence="4">The sequence shown here is derived from an EMBL/GenBank/DDBJ whole genome shotgun (WGS) entry which is preliminary data.</text>
</comment>
<feature type="region of interest" description="Disordered" evidence="2">
    <location>
        <begin position="1205"/>
        <end position="1269"/>
    </location>
</feature>
<protein>
    <submittedName>
        <fullName evidence="4">Unconventional myosin-XVIIIa-like isoform X2</fullName>
    </submittedName>
</protein>
<dbReference type="GO" id="GO:0032982">
    <property type="term" value="C:myosin filament"/>
    <property type="evidence" value="ECO:0007669"/>
    <property type="project" value="TreeGrafter"/>
</dbReference>
<dbReference type="Proteomes" id="UP000478052">
    <property type="component" value="Unassembled WGS sequence"/>
</dbReference>
<evidence type="ECO:0000256" key="3">
    <source>
        <dbReference type="SAM" id="Phobius"/>
    </source>
</evidence>
<dbReference type="Gene3D" id="1.20.5.4820">
    <property type="match status" value="1"/>
</dbReference>
<keyword evidence="3" id="KW-0472">Membrane</keyword>
<feature type="compositionally biased region" description="Pro residues" evidence="2">
    <location>
        <begin position="251"/>
        <end position="262"/>
    </location>
</feature>